<dbReference type="EC" id="2.5.1.87" evidence="2"/>
<comment type="similarity">
    <text evidence="1">Belongs to the UPP synthase family.</text>
</comment>
<dbReference type="InterPro" id="IPR036424">
    <property type="entry name" value="UPP_synth-like_sf"/>
</dbReference>
<keyword evidence="3" id="KW-0808">Transferase</keyword>
<evidence type="ECO:0000256" key="3">
    <source>
        <dbReference type="ARBA" id="ARBA00022679"/>
    </source>
</evidence>
<dbReference type="SUPFAM" id="SSF64005">
    <property type="entry name" value="Undecaprenyl diphosphate synthase"/>
    <property type="match status" value="1"/>
</dbReference>
<dbReference type="GO" id="GO:0016094">
    <property type="term" value="P:polyprenol biosynthetic process"/>
    <property type="evidence" value="ECO:0007669"/>
    <property type="project" value="TreeGrafter"/>
</dbReference>
<dbReference type="Pfam" id="PF01255">
    <property type="entry name" value="Prenyltransf"/>
    <property type="match status" value="1"/>
</dbReference>
<dbReference type="Gene3D" id="3.40.1180.10">
    <property type="entry name" value="Decaprenyl diphosphate synthase-like"/>
    <property type="match status" value="1"/>
</dbReference>
<evidence type="ECO:0000256" key="2">
    <source>
        <dbReference type="ARBA" id="ARBA00012596"/>
    </source>
</evidence>
<proteinExistence type="inferred from homology"/>
<dbReference type="GO" id="GO:1904423">
    <property type="term" value="C:dehydrodolichyl diphosphate synthase complex"/>
    <property type="evidence" value="ECO:0007669"/>
    <property type="project" value="TreeGrafter"/>
</dbReference>
<dbReference type="EMBL" id="OE002093">
    <property type="protein sequence ID" value="CAD7458137.1"/>
    <property type="molecule type" value="Genomic_DNA"/>
</dbReference>
<reference evidence="5" key="1">
    <citation type="submission" date="2020-11" db="EMBL/GenBank/DDBJ databases">
        <authorList>
            <person name="Tran Van P."/>
        </authorList>
    </citation>
    <scope>NUCLEOTIDE SEQUENCE</scope>
</reference>
<evidence type="ECO:0000256" key="1">
    <source>
        <dbReference type="ARBA" id="ARBA00005432"/>
    </source>
</evidence>
<dbReference type="PANTHER" id="PTHR10291">
    <property type="entry name" value="DEHYDRODOLICHYL DIPHOSPHATE SYNTHASE FAMILY MEMBER"/>
    <property type="match status" value="1"/>
</dbReference>
<name>A0A7R9IGT8_9NEOP</name>
<dbReference type="InterPro" id="IPR001441">
    <property type="entry name" value="UPP_synth-like"/>
</dbReference>
<dbReference type="PANTHER" id="PTHR10291:SF43">
    <property type="entry name" value="DEHYDRODOLICHYL DIPHOSPHATE SYNTHASE COMPLEX SUBUNIT DHDDS"/>
    <property type="match status" value="1"/>
</dbReference>
<organism evidence="5">
    <name type="scientific">Timema tahoe</name>
    <dbReference type="NCBI Taxonomy" id="61484"/>
    <lineage>
        <taxon>Eukaryota</taxon>
        <taxon>Metazoa</taxon>
        <taxon>Ecdysozoa</taxon>
        <taxon>Arthropoda</taxon>
        <taxon>Hexapoda</taxon>
        <taxon>Insecta</taxon>
        <taxon>Pterygota</taxon>
        <taxon>Neoptera</taxon>
        <taxon>Polyneoptera</taxon>
        <taxon>Phasmatodea</taxon>
        <taxon>Timematodea</taxon>
        <taxon>Timematoidea</taxon>
        <taxon>Timematidae</taxon>
        <taxon>Timema</taxon>
    </lineage>
</organism>
<comment type="catalytic activity">
    <reaction evidence="4">
        <text>n isopentenyl diphosphate + (2E,6E)-farnesyl diphosphate = a di-trans,poly-cis-polyprenyl diphosphate + n diphosphate</text>
        <dbReference type="Rhea" id="RHEA:53008"/>
        <dbReference type="Rhea" id="RHEA-COMP:19494"/>
        <dbReference type="ChEBI" id="CHEBI:33019"/>
        <dbReference type="ChEBI" id="CHEBI:128769"/>
        <dbReference type="ChEBI" id="CHEBI:136960"/>
        <dbReference type="ChEBI" id="CHEBI:175763"/>
        <dbReference type="EC" id="2.5.1.87"/>
    </reaction>
</comment>
<evidence type="ECO:0000313" key="5">
    <source>
        <dbReference type="EMBL" id="CAD7458137.1"/>
    </source>
</evidence>
<gene>
    <name evidence="5" type="ORF">TTEB3V08_LOCUS6122</name>
</gene>
<sequence length="269" mass="30921">MKAGTNLNVCLPLNTYLMVMELKVHQNITLLRFDKLAETLQWCLDLGIPEVTVYAFSIENFKRAPKEVDALMKLAREKFKRLLSEKKKIMEHGVCIRVIGNLALLPQDIQKSIAEAIIMTQDNNKAFLNVAFAYTEFSFWDMLSAVFYYQRCYPDISSLKHCQQPTELSSERTDRFLARLNTERIDALEQTSIKGNTVENMHDWSNRAQVGENISQVVIFCMTIAIAAESRQNPIVQSRYSKAQSVTLVLQPNMGQSRVDEHTTFFWLP</sequence>
<evidence type="ECO:0000256" key="4">
    <source>
        <dbReference type="ARBA" id="ARBA00047353"/>
    </source>
</evidence>
<dbReference type="GO" id="GO:0045547">
    <property type="term" value="F:ditrans,polycis-polyprenyl diphosphate synthase [(2E,6E)-farnesyl diphosphate specific] activity"/>
    <property type="evidence" value="ECO:0007669"/>
    <property type="project" value="UniProtKB-EC"/>
</dbReference>
<protein>
    <recommendedName>
        <fullName evidence="2">ditrans,polycis-polyprenyl diphosphate synthase [(2E,6E)-farnesyldiphosphate specific]</fullName>
        <ecNumber evidence="2">2.5.1.87</ecNumber>
    </recommendedName>
</protein>
<dbReference type="AlphaFoldDB" id="A0A7R9IGT8"/>
<accession>A0A7R9IGT8</accession>
<dbReference type="GO" id="GO:0005783">
    <property type="term" value="C:endoplasmic reticulum"/>
    <property type="evidence" value="ECO:0007669"/>
    <property type="project" value="TreeGrafter"/>
</dbReference>